<dbReference type="Proteomes" id="UP000011134">
    <property type="component" value="Unassembled WGS sequence"/>
</dbReference>
<dbReference type="Pfam" id="PF26373">
    <property type="entry name" value="MamC"/>
    <property type="match status" value="1"/>
</dbReference>
<dbReference type="RefSeq" id="WP_007470889.1">
    <property type="nucleotide sequence ID" value="NZ_AMZO01000043.1"/>
</dbReference>
<keyword evidence="2" id="KW-1185">Reference proteome</keyword>
<dbReference type="OrthoDB" id="5904314at2"/>
<comment type="caution">
    <text evidence="1">The sequence shown here is derived from an EMBL/GenBank/DDBJ whole genome shotgun (WGS) entry which is preliminary data.</text>
</comment>
<dbReference type="EMBL" id="AMZO01000043">
    <property type="protein sequence ID" value="ELR63335.1"/>
    <property type="molecule type" value="Genomic_DNA"/>
</dbReference>
<dbReference type="PATRIC" id="fig|1056511.3.peg.4682"/>
<name>L8J3B1_9GAMM</name>
<evidence type="ECO:0000313" key="2">
    <source>
        <dbReference type="Proteomes" id="UP000011134"/>
    </source>
</evidence>
<reference evidence="1 2" key="1">
    <citation type="submission" date="2012-12" db="EMBL/GenBank/DDBJ databases">
        <title>Genome Assembly of Photobacterium sp. AK15.</title>
        <authorList>
            <person name="Khatri I."/>
            <person name="Vaidya B."/>
            <person name="Srinivas T.N.R."/>
            <person name="Subramanian S."/>
            <person name="Pinnaka A."/>
        </authorList>
    </citation>
    <scope>NUCLEOTIDE SEQUENCE [LARGE SCALE GENOMIC DNA]</scope>
    <source>
        <strain evidence="1 2">AK15</strain>
    </source>
</reference>
<organism evidence="1 2">
    <name type="scientific">Photobacterium marinum</name>
    <dbReference type="NCBI Taxonomy" id="1056511"/>
    <lineage>
        <taxon>Bacteria</taxon>
        <taxon>Pseudomonadati</taxon>
        <taxon>Pseudomonadota</taxon>
        <taxon>Gammaproteobacteria</taxon>
        <taxon>Vibrionales</taxon>
        <taxon>Vibrionaceae</taxon>
        <taxon>Photobacterium</taxon>
    </lineage>
</organism>
<dbReference type="AlphaFoldDB" id="L8J3B1"/>
<protein>
    <submittedName>
        <fullName evidence="1">Uncharacterized protein</fullName>
    </submittedName>
</protein>
<gene>
    <name evidence="1" type="ORF">C942_03868</name>
</gene>
<sequence>MSNSRDQLSPASRAMLVGALLGGSASGVRQWQACQQGEVEVNDAVQQVLRDAGKAALASGAATAIADRLAGRPVLSMLTILSAGAAGLYLLDELQGKSHEEN</sequence>
<proteinExistence type="predicted"/>
<dbReference type="InterPro" id="IPR058956">
    <property type="entry name" value="MamC"/>
</dbReference>
<accession>L8J3B1</accession>
<evidence type="ECO:0000313" key="1">
    <source>
        <dbReference type="EMBL" id="ELR63335.1"/>
    </source>
</evidence>